<feature type="non-terminal residue" evidence="1">
    <location>
        <position position="38"/>
    </location>
</feature>
<dbReference type="GO" id="GO:0003887">
    <property type="term" value="F:DNA-directed DNA polymerase activity"/>
    <property type="evidence" value="ECO:0007669"/>
    <property type="project" value="UniProtKB-EC"/>
</dbReference>
<sequence>QWLLSESVRIARRCTFDLKQLKYEYPHELVPKGQTPTS</sequence>
<evidence type="ECO:0000313" key="1">
    <source>
        <dbReference type="EMBL" id="EGH19204.1"/>
    </source>
</evidence>
<proteinExistence type="predicted"/>
<name>F3CIW2_PSESG</name>
<keyword evidence="1" id="KW-0548">Nucleotidyltransferase</keyword>
<comment type="caution">
    <text evidence="1">The sequence shown here is derived from an EMBL/GenBank/DDBJ whole genome shotgun (WGS) entry which is preliminary data.</text>
</comment>
<dbReference type="AlphaFoldDB" id="F3CIW2"/>
<dbReference type="EMBL" id="ADWY01003732">
    <property type="protein sequence ID" value="EGH19204.1"/>
    <property type="molecule type" value="Genomic_DNA"/>
</dbReference>
<keyword evidence="1" id="KW-0808">Transferase</keyword>
<dbReference type="EC" id="2.7.7.7" evidence="1"/>
<gene>
    <name evidence="1" type="primary">dnaE2</name>
    <name evidence="1" type="ORF">Pgy4_40180</name>
</gene>
<dbReference type="Proteomes" id="UP000005466">
    <property type="component" value="Unassembled WGS sequence"/>
</dbReference>
<accession>F3CIW2</accession>
<protein>
    <submittedName>
        <fullName evidence="1">Error-prone DNA polymerase</fullName>
        <ecNumber evidence="1">2.7.7.7</ecNumber>
    </submittedName>
</protein>
<organism evidence="1 2">
    <name type="scientific">Pseudomonas savastanoi pv. glycinea str. race 4</name>
    <dbReference type="NCBI Taxonomy" id="875330"/>
    <lineage>
        <taxon>Bacteria</taxon>
        <taxon>Pseudomonadati</taxon>
        <taxon>Pseudomonadota</taxon>
        <taxon>Gammaproteobacteria</taxon>
        <taxon>Pseudomonadales</taxon>
        <taxon>Pseudomonadaceae</taxon>
        <taxon>Pseudomonas</taxon>
    </lineage>
</organism>
<feature type="non-terminal residue" evidence="1">
    <location>
        <position position="1"/>
    </location>
</feature>
<evidence type="ECO:0000313" key="2">
    <source>
        <dbReference type="Proteomes" id="UP000005466"/>
    </source>
</evidence>
<reference evidence="1 2" key="1">
    <citation type="journal article" date="2011" name="PLoS Pathog.">
        <title>Dynamic evolution of pathogenicity revealed by sequencing and comparative genomics of 19 Pseudomonas syringae isolates.</title>
        <authorList>
            <person name="Baltrus D.A."/>
            <person name="Nishimura M.T."/>
            <person name="Romanchuk A."/>
            <person name="Chang J.H."/>
            <person name="Mukhtar M.S."/>
            <person name="Cherkis K."/>
            <person name="Roach J."/>
            <person name="Grant S.R."/>
            <person name="Jones C.D."/>
            <person name="Dangl J.L."/>
        </authorList>
    </citation>
    <scope>NUCLEOTIDE SEQUENCE [LARGE SCALE GENOMIC DNA]</scope>
    <source>
        <strain evidence="2">race 4</strain>
    </source>
</reference>